<dbReference type="Gramene" id="ESW14782">
    <property type="protein sequence ID" value="ESW14782"/>
    <property type="gene ID" value="PHAVU_007G016900g"/>
</dbReference>
<reference evidence="2" key="1">
    <citation type="journal article" date="2014" name="Nat. Genet.">
        <title>A reference genome for common bean and genome-wide analysis of dual domestications.</title>
        <authorList>
            <person name="Schmutz J."/>
            <person name="McClean P.E."/>
            <person name="Mamidi S."/>
            <person name="Wu G.A."/>
            <person name="Cannon S.B."/>
            <person name="Grimwood J."/>
            <person name="Jenkins J."/>
            <person name="Shu S."/>
            <person name="Song Q."/>
            <person name="Chavarro C."/>
            <person name="Torres-Torres M."/>
            <person name="Geffroy V."/>
            <person name="Moghaddam S.M."/>
            <person name="Gao D."/>
            <person name="Abernathy B."/>
            <person name="Barry K."/>
            <person name="Blair M."/>
            <person name="Brick M.A."/>
            <person name="Chovatia M."/>
            <person name="Gepts P."/>
            <person name="Goodstein D.M."/>
            <person name="Gonzales M."/>
            <person name="Hellsten U."/>
            <person name="Hyten D.L."/>
            <person name="Jia G."/>
            <person name="Kelly J.D."/>
            <person name="Kudrna D."/>
            <person name="Lee R."/>
            <person name="Richard M.M."/>
            <person name="Miklas P.N."/>
            <person name="Osorno J.M."/>
            <person name="Rodrigues J."/>
            <person name="Thareau V."/>
            <person name="Urrea C.A."/>
            <person name="Wang M."/>
            <person name="Yu Y."/>
            <person name="Zhang M."/>
            <person name="Wing R.A."/>
            <person name="Cregan P.B."/>
            <person name="Rokhsar D.S."/>
            <person name="Jackson S.A."/>
        </authorList>
    </citation>
    <scope>NUCLEOTIDE SEQUENCE [LARGE SCALE GENOMIC DNA]</scope>
    <source>
        <strain evidence="2">cv. G19833</strain>
    </source>
</reference>
<dbReference type="Proteomes" id="UP000000226">
    <property type="component" value="Chromosome 7"/>
</dbReference>
<dbReference type="EMBL" id="CM002294">
    <property type="protein sequence ID" value="ESW14782.1"/>
    <property type="molecule type" value="Genomic_DNA"/>
</dbReference>
<gene>
    <name evidence="1" type="ORF">PHAVU_007G016900g</name>
</gene>
<organism evidence="1 2">
    <name type="scientific">Phaseolus vulgaris</name>
    <name type="common">Kidney bean</name>
    <name type="synonym">French bean</name>
    <dbReference type="NCBI Taxonomy" id="3885"/>
    <lineage>
        <taxon>Eukaryota</taxon>
        <taxon>Viridiplantae</taxon>
        <taxon>Streptophyta</taxon>
        <taxon>Embryophyta</taxon>
        <taxon>Tracheophyta</taxon>
        <taxon>Spermatophyta</taxon>
        <taxon>Magnoliopsida</taxon>
        <taxon>eudicotyledons</taxon>
        <taxon>Gunneridae</taxon>
        <taxon>Pentapetalae</taxon>
        <taxon>rosids</taxon>
        <taxon>fabids</taxon>
        <taxon>Fabales</taxon>
        <taxon>Fabaceae</taxon>
        <taxon>Papilionoideae</taxon>
        <taxon>50 kb inversion clade</taxon>
        <taxon>NPAAA clade</taxon>
        <taxon>indigoferoid/millettioid clade</taxon>
        <taxon>Phaseoleae</taxon>
        <taxon>Phaseolus</taxon>
    </lineage>
</organism>
<name>V7BA72_PHAVU</name>
<dbReference type="SMR" id="V7BA72"/>
<dbReference type="AlphaFoldDB" id="V7BA72"/>
<evidence type="ECO:0000313" key="1">
    <source>
        <dbReference type="EMBL" id="ESW14782.1"/>
    </source>
</evidence>
<sequence length="76" mass="8601">MSVAIDNHCPWKTKCLALQVVSKLGPSLNRKVVLEVLDLGLRDEVEEVRTEAVISMPVMVLWSVLDIPSHVFERME</sequence>
<dbReference type="STRING" id="3885.V7BA72"/>
<protein>
    <submittedName>
        <fullName evidence="1">Uncharacterized protein</fullName>
    </submittedName>
</protein>
<evidence type="ECO:0000313" key="2">
    <source>
        <dbReference type="Proteomes" id="UP000000226"/>
    </source>
</evidence>
<accession>V7BA72</accession>
<dbReference type="OrthoDB" id="1714255at2759"/>
<keyword evidence="2" id="KW-1185">Reference proteome</keyword>
<proteinExistence type="predicted"/>